<sequence>DLFASLEQTPPVPLKEPEVGIFQSLWEIAFPKEIDWDDAMHKDRGITAVAPLSSRWNDPFSDEKMRNGPIASGNAHGDFYLLDLYGGEDEMGTAVIKCSYKRIMKLHDGMINDLSVGALYSKEEEEGNTFEIATAGEDSKCK</sequence>
<reference evidence="1" key="1">
    <citation type="submission" date="2021-02" db="EMBL/GenBank/DDBJ databases">
        <authorList>
            <person name="Dougan E. K."/>
            <person name="Rhodes N."/>
            <person name="Thang M."/>
            <person name="Chan C."/>
        </authorList>
    </citation>
    <scope>NUCLEOTIDE SEQUENCE</scope>
</reference>
<feature type="non-terminal residue" evidence="1">
    <location>
        <position position="142"/>
    </location>
</feature>
<evidence type="ECO:0000313" key="1">
    <source>
        <dbReference type="EMBL" id="CAE7294051.1"/>
    </source>
</evidence>
<protein>
    <submittedName>
        <fullName evidence="1">Uncharacterized protein</fullName>
    </submittedName>
</protein>
<gene>
    <name evidence="1" type="ORF">SPIL2461_LOCUS6610</name>
</gene>
<proteinExistence type="predicted"/>
<keyword evidence="2" id="KW-1185">Reference proteome</keyword>
<dbReference type="EMBL" id="CAJNIZ010010113">
    <property type="protein sequence ID" value="CAE7294051.1"/>
    <property type="molecule type" value="Genomic_DNA"/>
</dbReference>
<feature type="non-terminal residue" evidence="1">
    <location>
        <position position="1"/>
    </location>
</feature>
<evidence type="ECO:0000313" key="2">
    <source>
        <dbReference type="Proteomes" id="UP000649617"/>
    </source>
</evidence>
<name>A0A812N8M3_SYMPI</name>
<dbReference type="AlphaFoldDB" id="A0A812N8M3"/>
<comment type="caution">
    <text evidence="1">The sequence shown here is derived from an EMBL/GenBank/DDBJ whole genome shotgun (WGS) entry which is preliminary data.</text>
</comment>
<accession>A0A812N8M3</accession>
<organism evidence="1 2">
    <name type="scientific">Symbiodinium pilosum</name>
    <name type="common">Dinoflagellate</name>
    <dbReference type="NCBI Taxonomy" id="2952"/>
    <lineage>
        <taxon>Eukaryota</taxon>
        <taxon>Sar</taxon>
        <taxon>Alveolata</taxon>
        <taxon>Dinophyceae</taxon>
        <taxon>Suessiales</taxon>
        <taxon>Symbiodiniaceae</taxon>
        <taxon>Symbiodinium</taxon>
    </lineage>
</organism>
<dbReference type="Proteomes" id="UP000649617">
    <property type="component" value="Unassembled WGS sequence"/>
</dbReference>